<dbReference type="AlphaFoldDB" id="A0A0R2H374"/>
<dbReference type="Pfam" id="PF04914">
    <property type="entry name" value="DltD"/>
    <property type="match status" value="1"/>
</dbReference>
<keyword evidence="4" id="KW-1185">Reference proteome</keyword>
<dbReference type="RefSeq" id="WP_056986562.1">
    <property type="nucleotide sequence ID" value="NZ_BAAAXI010000144.1"/>
</dbReference>
<organism evidence="2 5">
    <name type="scientific">Pediococcus damnosus</name>
    <dbReference type="NCBI Taxonomy" id="51663"/>
    <lineage>
        <taxon>Bacteria</taxon>
        <taxon>Bacillati</taxon>
        <taxon>Bacillota</taxon>
        <taxon>Bacilli</taxon>
        <taxon>Lactobacillales</taxon>
        <taxon>Lactobacillaceae</taxon>
        <taxon>Pediococcus</taxon>
    </lineage>
</organism>
<evidence type="ECO:0000313" key="3">
    <source>
        <dbReference type="EMBL" id="AMV67741.1"/>
    </source>
</evidence>
<comment type="similarity">
    <text evidence="1">Belongs to the DltD family.</text>
</comment>
<dbReference type="InterPro" id="IPR023896">
    <property type="entry name" value="LTA_DltD"/>
</dbReference>
<dbReference type="NCBIfam" id="TIGR04092">
    <property type="entry name" value="LTA_DltD"/>
    <property type="match status" value="1"/>
</dbReference>
<dbReference type="Proteomes" id="UP000076405">
    <property type="component" value="Chromosome"/>
</dbReference>
<dbReference type="EMBL" id="CP012275">
    <property type="protein sequence ID" value="AMV62399.1"/>
    <property type="molecule type" value="Genomic_DNA"/>
</dbReference>
<dbReference type="GO" id="GO:0070395">
    <property type="term" value="P:lipoteichoic acid biosynthetic process"/>
    <property type="evidence" value="ECO:0007669"/>
    <property type="project" value="UniProtKB-UniRule"/>
</dbReference>
<evidence type="ECO:0000313" key="5">
    <source>
        <dbReference type="Proteomes" id="UP000076405"/>
    </source>
</evidence>
<proteinExistence type="inferred from homology"/>
<gene>
    <name evidence="2" type="ORF">ADU70_0905</name>
    <name evidence="3" type="ORF">ADU72_1816</name>
</gene>
<reference evidence="4 5" key="1">
    <citation type="journal article" date="2016" name="PLoS ONE">
        <title>The Identification of Novel Diagnostic Marker Genes for the Detection of Beer Spoiling Pediococcus damnosus Strains Using the BlAst Diagnostic Gene findEr.</title>
        <authorList>
            <person name="Behr J."/>
            <person name="Geissler A.J."/>
            <person name="Schmid J."/>
            <person name="Zehe A."/>
            <person name="Vogel R.F."/>
        </authorList>
    </citation>
    <scope>NUCLEOTIDE SEQUENCE [LARGE SCALE GENOMIC DNA]</scope>
    <source>
        <strain evidence="2 5">TMW 2.1533</strain>
        <strain evidence="3 4">TMW 2.1535</strain>
    </source>
</reference>
<dbReference type="GO" id="GO:0005886">
    <property type="term" value="C:plasma membrane"/>
    <property type="evidence" value="ECO:0007669"/>
    <property type="project" value="UniProtKB-UniRule"/>
</dbReference>
<dbReference type="Proteomes" id="UP000076244">
    <property type="component" value="Chromosome"/>
</dbReference>
<dbReference type="EMBL" id="CP012288">
    <property type="protein sequence ID" value="AMV67741.1"/>
    <property type="molecule type" value="Genomic_DNA"/>
</dbReference>
<protein>
    <recommendedName>
        <fullName evidence="1">Protein DltD</fullName>
    </recommendedName>
</protein>
<dbReference type="PANTHER" id="PTHR40039:SF1">
    <property type="entry name" value="PROTEIN DLTD"/>
    <property type="match status" value="1"/>
</dbReference>
<dbReference type="InterPro" id="IPR006998">
    <property type="entry name" value="DltD"/>
</dbReference>
<evidence type="ECO:0000313" key="4">
    <source>
        <dbReference type="Proteomes" id="UP000076244"/>
    </source>
</evidence>
<dbReference type="PANTHER" id="PTHR40039">
    <property type="entry name" value="PROTEIN DLTD"/>
    <property type="match status" value="1"/>
</dbReference>
<comment type="pathway">
    <text evidence="1">Cell wall biogenesis; lipoteichoic acid biosynthesis.</text>
</comment>
<dbReference type="OrthoDB" id="1700484at2"/>
<evidence type="ECO:0000256" key="1">
    <source>
        <dbReference type="PIRNR" id="PIRNR021438"/>
    </source>
</evidence>
<keyword evidence="1" id="KW-0472">Membrane</keyword>
<keyword evidence="1" id="KW-1003">Cell membrane</keyword>
<dbReference type="KEGG" id="pdm:ADU72_1816"/>
<name>A0A0R2H374_9LACO</name>
<evidence type="ECO:0000313" key="2">
    <source>
        <dbReference type="EMBL" id="AMV62399.1"/>
    </source>
</evidence>
<sequence length="422" mass="48711">MAKKLFLIFGPVLLAGLLLLAILFSPFKLSHINSKTERQAATSLSPNVLKGQVIKESALSHKNFVPFFGSSEFSRFDFSHPSVLASKYKRSYTPFLMGAPGTQSLTHYFQMQLVDSQLKNRKAVFVISPQWFVKKGARKDAFSFYYSPLQSTVWLLKQHGSQQMDRYAAKRLLEMPSGKANRTITSALKRVADGKKITSGQRTYLTYERRLLQHEDQLFSALKLKDNQGRIDQFAKQLPNNYQMGALDKLAVKQGKAHTTNNQFGIDNQFYQRRLEKRKTKFKGLERNWNYTQSPEFSDFELVLNQFASLHTNVEFIIPPVNQKWSEYTGLSPKMLKIFDQKIRYQLTSQGFTNICDLSDKGGVPYFMQDTIHLGWRGWLAVDQKIDPFLTKKQKTPQYQINSKFYSKNWQNLTSIPKTETN</sequence>
<accession>A0A0R2H374</accession>
<dbReference type="PIRSF" id="PIRSF021438">
    <property type="entry name" value="DltD"/>
    <property type="match status" value="1"/>
</dbReference>